<dbReference type="PANTHER" id="PTHR15020">
    <property type="entry name" value="FLAVIN REDUCTASE-RELATED"/>
    <property type="match status" value="1"/>
</dbReference>
<accession>A0A1C4AP85</accession>
<evidence type="ECO:0000313" key="4">
    <source>
        <dbReference type="Proteomes" id="UP000196052"/>
    </source>
</evidence>
<proteinExistence type="predicted"/>
<gene>
    <name evidence="3" type="ORF">BC05F1_00987</name>
</gene>
<dbReference type="EMBL" id="FMBE01000012">
    <property type="protein sequence ID" value="SCB96317.1"/>
    <property type="molecule type" value="Genomic_DNA"/>
</dbReference>
<reference evidence="4" key="1">
    <citation type="submission" date="2016-08" db="EMBL/GenBank/DDBJ databases">
        <authorList>
            <person name="Loux V."/>
            <person name="Rue O."/>
        </authorList>
    </citation>
    <scope>NUCLEOTIDE SEQUENCE [LARGE SCALE GENOMIC DNA]</scope>
    <source>
        <strain evidence="4">INRA Bc05-F1</strain>
    </source>
</reference>
<evidence type="ECO:0000256" key="1">
    <source>
        <dbReference type="SAM" id="MobiDB-lite"/>
    </source>
</evidence>
<organism evidence="3 4">
    <name type="scientific">Bacillus wiedmannii</name>
    <dbReference type="NCBI Taxonomy" id="1890302"/>
    <lineage>
        <taxon>Bacteria</taxon>
        <taxon>Bacillati</taxon>
        <taxon>Bacillota</taxon>
        <taxon>Bacilli</taxon>
        <taxon>Bacillales</taxon>
        <taxon>Bacillaceae</taxon>
        <taxon>Bacillus</taxon>
        <taxon>Bacillus cereus group</taxon>
    </lineage>
</organism>
<evidence type="ECO:0000259" key="2">
    <source>
        <dbReference type="Pfam" id="PF13460"/>
    </source>
</evidence>
<dbReference type="SUPFAM" id="SSF51735">
    <property type="entry name" value="NAD(P)-binding Rossmann-fold domains"/>
    <property type="match status" value="1"/>
</dbReference>
<feature type="region of interest" description="Disordered" evidence="1">
    <location>
        <begin position="194"/>
        <end position="218"/>
    </location>
</feature>
<dbReference type="Gene3D" id="3.40.50.720">
    <property type="entry name" value="NAD(P)-binding Rossmann-like Domain"/>
    <property type="match status" value="1"/>
</dbReference>
<dbReference type="Pfam" id="PF13460">
    <property type="entry name" value="NAD_binding_10"/>
    <property type="match status" value="1"/>
</dbReference>
<dbReference type="InterPro" id="IPR036291">
    <property type="entry name" value="NAD(P)-bd_dom_sf"/>
</dbReference>
<dbReference type="InterPro" id="IPR016040">
    <property type="entry name" value="NAD(P)-bd_dom"/>
</dbReference>
<dbReference type="RefSeq" id="WP_088121440.1">
    <property type="nucleotide sequence ID" value="NZ_FMBE01000012.1"/>
</dbReference>
<dbReference type="AlphaFoldDB" id="A0A1C4AP85"/>
<protein>
    <submittedName>
        <fullName evidence="3">NAD-dependent epimerase/dehydratase</fullName>
    </submittedName>
</protein>
<evidence type="ECO:0000313" key="3">
    <source>
        <dbReference type="EMBL" id="SCB96317.1"/>
    </source>
</evidence>
<name>A0A1C4AP85_9BACI</name>
<dbReference type="Proteomes" id="UP000196052">
    <property type="component" value="Unassembled WGS sequence"/>
</dbReference>
<feature type="domain" description="NAD(P)-binding" evidence="2">
    <location>
        <begin position="8"/>
        <end position="189"/>
    </location>
</feature>
<sequence length="218" mass="24065">MTNVLILGANGQIARYAIDIFLNETDAKLTLYLRNADRVQQYASDRVRIVEGDVLNRETLQGAMVNQDVVYANLAGDDLEEQAEIVVSVMEETEVKRLIFISSLGIYDEVPGEFGKWNNRTIGQYLGPYRKAVDVIEASNLAYTVLRPAWLTDYDEVEYEITAKGEPYKGTEVSRKSVAAFVVKLAQSPDLHVGGNLGVNKPNTDGDKPAFLSGSNGQ</sequence>
<dbReference type="CDD" id="cd05267">
    <property type="entry name" value="SDR_a6"/>
    <property type="match status" value="1"/>
</dbReference>
<dbReference type="PANTHER" id="PTHR15020:SF50">
    <property type="entry name" value="UPF0659 PROTEIN YMR090W"/>
    <property type="match status" value="1"/>
</dbReference>